<proteinExistence type="predicted"/>
<comment type="caution">
    <text evidence="1">The sequence shown here is derived from an EMBL/GenBank/DDBJ whole genome shotgun (WGS) entry which is preliminary data.</text>
</comment>
<name>A0A2M8W0M0_9RHOB</name>
<accession>A0A2M8W0M0</accession>
<evidence type="ECO:0000313" key="2">
    <source>
        <dbReference type="Proteomes" id="UP000228531"/>
    </source>
</evidence>
<keyword evidence="2" id="KW-1185">Reference proteome</keyword>
<protein>
    <submittedName>
        <fullName evidence="1">Uncharacterized protein</fullName>
    </submittedName>
</protein>
<dbReference type="AlphaFoldDB" id="A0A2M8W0M0"/>
<dbReference type="EMBL" id="PGTY01000004">
    <property type="protein sequence ID" value="PJI84471.1"/>
    <property type="molecule type" value="Genomic_DNA"/>
</dbReference>
<evidence type="ECO:0000313" key="1">
    <source>
        <dbReference type="EMBL" id="PJI84471.1"/>
    </source>
</evidence>
<gene>
    <name evidence="1" type="ORF">BC777_3531</name>
</gene>
<sequence length="134" mass="14100">MYLNVSVGVNVTKNFIIIEPDPIVAMDVEGLLTSQFPQAQITTGASLADIGLATHSCGPECTMIVKGTLVADDDDLRRVVRVAAIRKAHIVVIGGPFDFDFPAAFIELPFTSDMVLAAMAQGTPEPDPGASLAT</sequence>
<organism evidence="1 2">
    <name type="scientific">Yoonia maricola</name>
    <dbReference type="NCBI Taxonomy" id="420999"/>
    <lineage>
        <taxon>Bacteria</taxon>
        <taxon>Pseudomonadati</taxon>
        <taxon>Pseudomonadota</taxon>
        <taxon>Alphaproteobacteria</taxon>
        <taxon>Rhodobacterales</taxon>
        <taxon>Paracoccaceae</taxon>
        <taxon>Yoonia</taxon>
    </lineage>
</organism>
<reference evidence="1 2" key="1">
    <citation type="submission" date="2017-11" db="EMBL/GenBank/DDBJ databases">
        <title>Genomic Encyclopedia of Archaeal and Bacterial Type Strains, Phase II (KMG-II): From Individual Species to Whole Genera.</title>
        <authorList>
            <person name="Goeker M."/>
        </authorList>
    </citation>
    <scope>NUCLEOTIDE SEQUENCE [LARGE SCALE GENOMIC DNA]</scope>
    <source>
        <strain evidence="1 2">DSM 29128</strain>
    </source>
</reference>
<dbReference type="Proteomes" id="UP000228531">
    <property type="component" value="Unassembled WGS sequence"/>
</dbReference>